<proteinExistence type="predicted"/>
<protein>
    <submittedName>
        <fullName evidence="2">Iron chaperone</fullName>
    </submittedName>
</protein>
<dbReference type="SUPFAM" id="SSF159888">
    <property type="entry name" value="YdhG-like"/>
    <property type="match status" value="1"/>
</dbReference>
<reference evidence="3" key="1">
    <citation type="journal article" date="2019" name="Int. J. Syst. Evol. Microbiol.">
        <title>The Global Catalogue of Microorganisms (GCM) 10K type strain sequencing project: providing services to taxonomists for standard genome sequencing and annotation.</title>
        <authorList>
            <consortium name="The Broad Institute Genomics Platform"/>
            <consortium name="The Broad Institute Genome Sequencing Center for Infectious Disease"/>
            <person name="Wu L."/>
            <person name="Ma J."/>
        </authorList>
    </citation>
    <scope>NUCLEOTIDE SEQUENCE [LARGE SCALE GENOMIC DNA]</scope>
    <source>
        <strain evidence="3">CCM 8979</strain>
    </source>
</reference>
<accession>A0ABW4D1Q8</accession>
<keyword evidence="3" id="KW-1185">Reference proteome</keyword>
<dbReference type="InterPro" id="IPR014922">
    <property type="entry name" value="YdhG-like"/>
</dbReference>
<evidence type="ECO:0000259" key="1">
    <source>
        <dbReference type="Pfam" id="PF08818"/>
    </source>
</evidence>
<feature type="domain" description="YdhG-like" evidence="1">
    <location>
        <begin position="16"/>
        <end position="108"/>
    </location>
</feature>
<dbReference type="Gene3D" id="3.90.1150.200">
    <property type="match status" value="1"/>
</dbReference>
<dbReference type="Proteomes" id="UP001597189">
    <property type="component" value="Unassembled WGS sequence"/>
</dbReference>
<name>A0ABW4D1Q8_9LACO</name>
<sequence>MTPIPTYLAAVATEHRPQLIDLYHFLQNQLPDATEKLSYGMPAFFVAGKPVIYFAAMKHHLGLYPTAAPIAHFADDLTNFKASKGAIQLPYDQPLPTGLIAQLVAFRVAEIQIVD</sequence>
<dbReference type="EMBL" id="JBHTOD010000002">
    <property type="protein sequence ID" value="MFD1454580.1"/>
    <property type="molecule type" value="Genomic_DNA"/>
</dbReference>
<gene>
    <name evidence="2" type="ORF">ACFQ44_02645</name>
</gene>
<dbReference type="Pfam" id="PF08818">
    <property type="entry name" value="DUF1801"/>
    <property type="match status" value="1"/>
</dbReference>
<dbReference type="RefSeq" id="WP_203643382.1">
    <property type="nucleotide sequence ID" value="NZ_BOLN01000002.1"/>
</dbReference>
<evidence type="ECO:0000313" key="2">
    <source>
        <dbReference type="EMBL" id="MFD1454580.1"/>
    </source>
</evidence>
<organism evidence="2 3">
    <name type="scientific">Levilactobacillus lanxiensis</name>
    <dbReference type="NCBI Taxonomy" id="2799568"/>
    <lineage>
        <taxon>Bacteria</taxon>
        <taxon>Bacillati</taxon>
        <taxon>Bacillota</taxon>
        <taxon>Bacilli</taxon>
        <taxon>Lactobacillales</taxon>
        <taxon>Lactobacillaceae</taxon>
        <taxon>Levilactobacillus</taxon>
    </lineage>
</organism>
<evidence type="ECO:0000313" key="3">
    <source>
        <dbReference type="Proteomes" id="UP001597189"/>
    </source>
</evidence>
<comment type="caution">
    <text evidence="2">The sequence shown here is derived from an EMBL/GenBank/DDBJ whole genome shotgun (WGS) entry which is preliminary data.</text>
</comment>